<dbReference type="InterPro" id="IPR032466">
    <property type="entry name" value="Metal_Hydrolase"/>
</dbReference>
<dbReference type="Gene3D" id="2.30.40.10">
    <property type="entry name" value="Urease, subunit C, domain 1"/>
    <property type="match status" value="1"/>
</dbReference>
<dbReference type="Gene3D" id="3.10.310.70">
    <property type="match status" value="1"/>
</dbReference>
<dbReference type="CDD" id="cd01300">
    <property type="entry name" value="YtcJ_like"/>
    <property type="match status" value="1"/>
</dbReference>
<protein>
    <recommendedName>
        <fullName evidence="1">Amidohydrolase 3 domain-containing protein</fullName>
    </recommendedName>
</protein>
<dbReference type="InterPro" id="IPR033932">
    <property type="entry name" value="YtcJ-like"/>
</dbReference>
<dbReference type="PANTHER" id="PTHR22642">
    <property type="entry name" value="IMIDAZOLONEPROPIONASE"/>
    <property type="match status" value="1"/>
</dbReference>
<keyword evidence="3" id="KW-1185">Reference proteome</keyword>
<evidence type="ECO:0000313" key="2">
    <source>
        <dbReference type="EMBL" id="RDI56361.1"/>
    </source>
</evidence>
<dbReference type="PANTHER" id="PTHR22642:SF2">
    <property type="entry name" value="PROTEIN LONG AFTER FAR-RED 3"/>
    <property type="match status" value="1"/>
</dbReference>
<reference evidence="2 3" key="1">
    <citation type="submission" date="2018-07" db="EMBL/GenBank/DDBJ databases">
        <title>Genomic Encyclopedia of Type Strains, Phase IV (KMG-IV): sequencing the most valuable type-strain genomes for metagenomic binning, comparative biology and taxonomic classification.</title>
        <authorList>
            <person name="Goeker M."/>
        </authorList>
    </citation>
    <scope>NUCLEOTIDE SEQUENCE [LARGE SCALE GENOMIC DNA]</scope>
    <source>
        <strain evidence="2 3">DSM 14364</strain>
    </source>
</reference>
<name>A0A370HGH7_9HYPH</name>
<dbReference type="Proteomes" id="UP000254925">
    <property type="component" value="Unassembled WGS sequence"/>
</dbReference>
<proteinExistence type="predicted"/>
<dbReference type="InterPro" id="IPR011059">
    <property type="entry name" value="Metal-dep_hydrolase_composite"/>
</dbReference>
<evidence type="ECO:0000259" key="1">
    <source>
        <dbReference type="Pfam" id="PF07969"/>
    </source>
</evidence>
<dbReference type="InterPro" id="IPR013108">
    <property type="entry name" value="Amidohydro_3"/>
</dbReference>
<evidence type="ECO:0000313" key="3">
    <source>
        <dbReference type="Proteomes" id="UP000254925"/>
    </source>
</evidence>
<organism evidence="2 3">
    <name type="scientific">Microvirga subterranea</name>
    <dbReference type="NCBI Taxonomy" id="186651"/>
    <lineage>
        <taxon>Bacteria</taxon>
        <taxon>Pseudomonadati</taxon>
        <taxon>Pseudomonadota</taxon>
        <taxon>Alphaproteobacteria</taxon>
        <taxon>Hyphomicrobiales</taxon>
        <taxon>Methylobacteriaceae</taxon>
        <taxon>Microvirga</taxon>
    </lineage>
</organism>
<sequence length="548" mass="58741">MQKADTIISGGRIFSGLAEGFVEALAIGGDRILAAGSVADVEALRGPSTRVIDLAGRVAIPGLNDAHMHLLPLGLGMQEVNLRPEEGVTSMDELLRRIGEAAKSKPAGAWITGRGYDHNELAEGRHPTAEELDRVAPNNPVYIKRTCGHVGVINTLAMREAGIGHNTPSPDGGLIERRDNKLTGLVAELAMRLIVNAMPKPSKDELVAAIERAGGYMLSQGFTSVMDAAVGMLAGMDEIAAYEEAAANERLPVRTWVCIYGNADGIGDEAHAAGYRFGREVGFLRYGAMKVFGDGSAGGLTAAMSEPYVVGDPENRGIFCYTDAEMHSYLAHYHKLGYQLAIHAIGDAAIEQVLTGIEKAATPDQPITGRRHRIEHCGFLTDGQLARMAAAGIEPVPQPLFMYEFGDLYVHNLGEKRASAAYPMKKWLDAGLHPAASSDAPVCATNPFQNLFTMVTRQTKRHTEIGGGEKLTMEEAVHAYTYCGAYTQFAENDLGRLVPGQLADVAILSHDVFAVAPETVEKDVRCDMTILGGKVVYDREGQLATAAE</sequence>
<dbReference type="OrthoDB" id="9811399at2"/>
<comment type="caution">
    <text evidence="2">The sequence shown here is derived from an EMBL/GenBank/DDBJ whole genome shotgun (WGS) entry which is preliminary data.</text>
</comment>
<accession>A0A370HGH7</accession>
<dbReference type="RefSeq" id="WP_114771902.1">
    <property type="nucleotide sequence ID" value="NZ_QQBB01000009.1"/>
</dbReference>
<dbReference type="EMBL" id="QQBB01000009">
    <property type="protein sequence ID" value="RDI56361.1"/>
    <property type="molecule type" value="Genomic_DNA"/>
</dbReference>
<dbReference type="SUPFAM" id="SSF51338">
    <property type="entry name" value="Composite domain of metallo-dependent hydrolases"/>
    <property type="match status" value="1"/>
</dbReference>
<dbReference type="Gene3D" id="3.20.20.140">
    <property type="entry name" value="Metal-dependent hydrolases"/>
    <property type="match status" value="1"/>
</dbReference>
<feature type="domain" description="Amidohydrolase 3" evidence="1">
    <location>
        <begin position="50"/>
        <end position="537"/>
    </location>
</feature>
<gene>
    <name evidence="2" type="ORF">DES45_10945</name>
</gene>
<dbReference type="GO" id="GO:0016810">
    <property type="term" value="F:hydrolase activity, acting on carbon-nitrogen (but not peptide) bonds"/>
    <property type="evidence" value="ECO:0007669"/>
    <property type="project" value="InterPro"/>
</dbReference>
<dbReference type="Pfam" id="PF07969">
    <property type="entry name" value="Amidohydro_3"/>
    <property type="match status" value="1"/>
</dbReference>
<dbReference type="SUPFAM" id="SSF51556">
    <property type="entry name" value="Metallo-dependent hydrolases"/>
    <property type="match status" value="1"/>
</dbReference>
<dbReference type="AlphaFoldDB" id="A0A370HGH7"/>